<evidence type="ECO:0000313" key="2">
    <source>
        <dbReference type="EMBL" id="ADL50354.1"/>
    </source>
</evidence>
<keyword evidence="1" id="KW-0472">Membrane</keyword>
<keyword evidence="3" id="KW-1185">Reference proteome</keyword>
<dbReference type="HOGENOM" id="CLU_1044691_0_0_9"/>
<dbReference type="EMBL" id="CP002160">
    <property type="protein sequence ID" value="ADL50354.1"/>
    <property type="molecule type" value="Genomic_DNA"/>
</dbReference>
<organism evidence="2 3">
    <name type="scientific">Clostridium cellulovorans (strain ATCC 35296 / DSM 3052 / OCM 3 / 743B)</name>
    <dbReference type="NCBI Taxonomy" id="573061"/>
    <lineage>
        <taxon>Bacteria</taxon>
        <taxon>Bacillati</taxon>
        <taxon>Bacillota</taxon>
        <taxon>Clostridia</taxon>
        <taxon>Eubacteriales</taxon>
        <taxon>Clostridiaceae</taxon>
        <taxon>Clostridium</taxon>
    </lineage>
</organism>
<reference evidence="2 3" key="1">
    <citation type="submission" date="2010-08" db="EMBL/GenBank/DDBJ databases">
        <title>Complete sequence of Clostridium cellulovorans 743B.</title>
        <authorList>
            <consortium name="US DOE Joint Genome Institute"/>
            <person name="Lucas S."/>
            <person name="Copeland A."/>
            <person name="Lapidus A."/>
            <person name="Cheng J.-F."/>
            <person name="Bruce D."/>
            <person name="Goodwin L."/>
            <person name="Pitluck S."/>
            <person name="Chertkov O."/>
            <person name="Detter J.C."/>
            <person name="Han C."/>
            <person name="Tapia R."/>
            <person name="Land M."/>
            <person name="Hauser L."/>
            <person name="Chang Y.-J."/>
            <person name="Jeffries C."/>
            <person name="Kyrpides N."/>
            <person name="Ivanova N."/>
            <person name="Mikhailova N."/>
            <person name="Hemme C.L."/>
            <person name="Woyke T."/>
        </authorList>
    </citation>
    <scope>NUCLEOTIDE SEQUENCE [LARGE SCALE GENOMIC DNA]</scope>
    <source>
        <strain evidence="3">ATCC 35296 / DSM 3052 / OCM 3 / 743B</strain>
    </source>
</reference>
<name>D9SR66_CLOC7</name>
<feature type="transmembrane region" description="Helical" evidence="1">
    <location>
        <begin position="15"/>
        <end position="36"/>
    </location>
</feature>
<feature type="transmembrane region" description="Helical" evidence="1">
    <location>
        <begin position="154"/>
        <end position="179"/>
    </location>
</feature>
<gene>
    <name evidence="2" type="ordered locus">Clocel_0583</name>
</gene>
<sequence>MFKLLKYELKARNKIIFATCIALILINLFALISFKWGGLMSNSKGLSFSGDVDLNFTSIMSMLVAIIINGVSMIVAIIMAIRILLKDIFSDSGKLLFTLPKNGCTIVGAKLISAAGEFLIYFSIILVFAALHVMKIVKASEAAIGKTLYLMDDLLYIAVIALVGYVFVIVLAYFSIILFRSIAKTKSLATVLAVIAFFALNGAFGAIGRLIKNAMPIYIELQKFTIESTSSASITQTSVTGLLFKIVVAIVLFAVSASIIEKRVEI</sequence>
<feature type="transmembrane region" description="Helical" evidence="1">
    <location>
        <begin position="191"/>
        <end position="211"/>
    </location>
</feature>
<protein>
    <submittedName>
        <fullName evidence="2">Uncharacterized protein</fullName>
    </submittedName>
</protein>
<dbReference type="KEGG" id="ccb:Clocel_0583"/>
<accession>D9SR66</accession>
<dbReference type="OrthoDB" id="9816138at2"/>
<feature type="transmembrane region" description="Helical" evidence="1">
    <location>
        <begin position="118"/>
        <end position="134"/>
    </location>
</feature>
<feature type="transmembrane region" description="Helical" evidence="1">
    <location>
        <begin position="242"/>
        <end position="260"/>
    </location>
</feature>
<dbReference type="AlphaFoldDB" id="D9SR66"/>
<keyword evidence="1" id="KW-1133">Transmembrane helix</keyword>
<evidence type="ECO:0000313" key="3">
    <source>
        <dbReference type="Proteomes" id="UP000002730"/>
    </source>
</evidence>
<dbReference type="RefSeq" id="WP_010074867.1">
    <property type="nucleotide sequence ID" value="NC_014393.1"/>
</dbReference>
<dbReference type="STRING" id="573061.Clocel_0583"/>
<dbReference type="Proteomes" id="UP000002730">
    <property type="component" value="Chromosome"/>
</dbReference>
<feature type="transmembrane region" description="Helical" evidence="1">
    <location>
        <begin position="56"/>
        <end position="85"/>
    </location>
</feature>
<keyword evidence="1" id="KW-0812">Transmembrane</keyword>
<evidence type="ECO:0000256" key="1">
    <source>
        <dbReference type="SAM" id="Phobius"/>
    </source>
</evidence>
<proteinExistence type="predicted"/>